<gene>
    <name evidence="1" type="ORF">WMG39_33725</name>
</gene>
<dbReference type="RefSeq" id="WP_340542860.1">
    <property type="nucleotide sequence ID" value="NZ_JBBLXS010001610.1"/>
</dbReference>
<dbReference type="Proteomes" id="UP001384579">
    <property type="component" value="Unassembled WGS sequence"/>
</dbReference>
<comment type="caution">
    <text evidence="1">The sequence shown here is derived from an EMBL/GenBank/DDBJ whole genome shotgun (WGS) entry which is preliminary data.</text>
</comment>
<keyword evidence="2" id="KW-1185">Reference proteome</keyword>
<reference evidence="1 2" key="1">
    <citation type="journal article" date="2020" name="Harmful Algae">
        <title>Molecular and morphological characterization of a novel dihydroanatoxin-a producing Microcoleus species (cyanobacteria) from the Russian River, California, USA.</title>
        <authorList>
            <person name="Conklin K.Y."/>
            <person name="Stancheva R."/>
            <person name="Otten T.G."/>
            <person name="Fadness R."/>
            <person name="Boyer G.L."/>
            <person name="Read B."/>
            <person name="Zhang X."/>
            <person name="Sheath R.G."/>
        </authorList>
    </citation>
    <scope>NUCLEOTIDE SEQUENCE [LARGE SCALE GENOMIC DNA]</scope>
    <source>
        <strain evidence="1 2">PTRS2</strain>
    </source>
</reference>
<name>A0ABU8YZ95_9CYAN</name>
<evidence type="ECO:0000313" key="2">
    <source>
        <dbReference type="Proteomes" id="UP001384579"/>
    </source>
</evidence>
<accession>A0ABU8YZ95</accession>
<organism evidence="1 2">
    <name type="scientific">Microcoleus anatoxicus PTRS2</name>
    <dbReference type="NCBI Taxonomy" id="2705321"/>
    <lineage>
        <taxon>Bacteria</taxon>
        <taxon>Bacillati</taxon>
        <taxon>Cyanobacteriota</taxon>
        <taxon>Cyanophyceae</taxon>
        <taxon>Oscillatoriophycideae</taxon>
        <taxon>Oscillatoriales</taxon>
        <taxon>Microcoleaceae</taxon>
        <taxon>Microcoleus</taxon>
        <taxon>Microcoleus anatoxicus</taxon>
    </lineage>
</organism>
<sequence>WVRAPCLGQGDKLMVLGKKLNPRKLLLVNYSVMQVFVSSKGASATVSLPDLSMSFVFLFFGFPAGILDWLGDRHI</sequence>
<dbReference type="EMBL" id="JBBLXS010001610">
    <property type="protein sequence ID" value="MEK0189769.1"/>
    <property type="molecule type" value="Genomic_DNA"/>
</dbReference>
<feature type="non-terminal residue" evidence="1">
    <location>
        <position position="1"/>
    </location>
</feature>
<protein>
    <submittedName>
        <fullName evidence="1">Uncharacterized protein</fullName>
    </submittedName>
</protein>
<proteinExistence type="predicted"/>
<evidence type="ECO:0000313" key="1">
    <source>
        <dbReference type="EMBL" id="MEK0189769.1"/>
    </source>
</evidence>